<dbReference type="CDD" id="cd08023">
    <property type="entry name" value="GH16_laminarinase_like"/>
    <property type="match status" value="1"/>
</dbReference>
<dbReference type="InterPro" id="IPR013320">
    <property type="entry name" value="ConA-like_dom_sf"/>
</dbReference>
<evidence type="ECO:0000313" key="3">
    <source>
        <dbReference type="EMBL" id="NDV63594.1"/>
    </source>
</evidence>
<proteinExistence type="inferred from homology"/>
<protein>
    <submittedName>
        <fullName evidence="3">Glycoside hydrolase family 16 protein</fullName>
    </submittedName>
</protein>
<dbReference type="PANTHER" id="PTHR10963:SF55">
    <property type="entry name" value="GLYCOSIDE HYDROLASE FAMILY 16 PROTEIN"/>
    <property type="match status" value="1"/>
</dbReference>
<keyword evidence="3" id="KW-0378">Hydrolase</keyword>
<name>A0A6B2M658_9BACT</name>
<evidence type="ECO:0000259" key="2">
    <source>
        <dbReference type="PROSITE" id="PS51762"/>
    </source>
</evidence>
<evidence type="ECO:0000313" key="4">
    <source>
        <dbReference type="Proteomes" id="UP000478417"/>
    </source>
</evidence>
<dbReference type="Pfam" id="PF00722">
    <property type="entry name" value="Glyco_hydro_16"/>
    <property type="match status" value="1"/>
</dbReference>
<dbReference type="RefSeq" id="WP_163967325.1">
    <property type="nucleotide sequence ID" value="NZ_JAAGNX010000003.1"/>
</dbReference>
<dbReference type="GO" id="GO:0004553">
    <property type="term" value="F:hydrolase activity, hydrolyzing O-glycosyl compounds"/>
    <property type="evidence" value="ECO:0007669"/>
    <property type="project" value="InterPro"/>
</dbReference>
<dbReference type="PANTHER" id="PTHR10963">
    <property type="entry name" value="GLYCOSYL HYDROLASE-RELATED"/>
    <property type="match status" value="1"/>
</dbReference>
<reference evidence="3 4" key="1">
    <citation type="submission" date="2020-02" db="EMBL/GenBank/DDBJ databases">
        <title>Albibacoteraceae fam. nov., the first described family within the subdivision 4 Verrucomicrobia.</title>
        <authorList>
            <person name="Xi F."/>
        </authorList>
    </citation>
    <scope>NUCLEOTIDE SEQUENCE [LARGE SCALE GENOMIC DNA]</scope>
    <source>
        <strain evidence="3 4">CK1056</strain>
    </source>
</reference>
<comment type="caution">
    <text evidence="3">The sequence shown here is derived from an EMBL/GenBank/DDBJ whole genome shotgun (WGS) entry which is preliminary data.</text>
</comment>
<keyword evidence="4" id="KW-1185">Reference proteome</keyword>
<dbReference type="PROSITE" id="PS51762">
    <property type="entry name" value="GH16_2"/>
    <property type="match status" value="1"/>
</dbReference>
<accession>A0A6B2M658</accession>
<dbReference type="Gene3D" id="2.60.120.200">
    <property type="match status" value="1"/>
</dbReference>
<organism evidence="3 4">
    <name type="scientific">Oceanipulchritudo coccoides</name>
    <dbReference type="NCBI Taxonomy" id="2706888"/>
    <lineage>
        <taxon>Bacteria</taxon>
        <taxon>Pseudomonadati</taxon>
        <taxon>Verrucomicrobiota</taxon>
        <taxon>Opitutia</taxon>
        <taxon>Puniceicoccales</taxon>
        <taxon>Oceanipulchritudinaceae</taxon>
        <taxon>Oceanipulchritudo</taxon>
    </lineage>
</organism>
<sequence length="289" mass="33302">MANRKSLILLLGVLAILIIIGYQMNSKSPDYPASNLHTDDYEPDKEWKLVWADEFEGDTLNPDNWNRQVVKAGRFNKEWQAYTDSVDNAYVEEGCLVIKAIHHGDWHGRDQYSSARLNTAGKQAWKYGKVAARIQLPHGKGMWPAFWMLGTNCDENGGDTPWPFCGEIDIMEMYGSKNDAVVEANIHFADMEDKHEMLEAIPFELEKGIFADRFHVFEVEWDQEAITWKMDGETYATVDISTEDKREFHQEYFILLNIAVGGAWAGRPDATTPFPQFMYVDWVRVYQKD</sequence>
<dbReference type="AlphaFoldDB" id="A0A6B2M658"/>
<gene>
    <name evidence="3" type="ORF">G0Q06_14115</name>
</gene>
<dbReference type="SUPFAM" id="SSF49899">
    <property type="entry name" value="Concanavalin A-like lectins/glucanases"/>
    <property type="match status" value="1"/>
</dbReference>
<dbReference type="InterPro" id="IPR000757">
    <property type="entry name" value="Beta-glucanase-like"/>
</dbReference>
<feature type="domain" description="GH16" evidence="2">
    <location>
        <begin position="53"/>
        <end position="289"/>
    </location>
</feature>
<dbReference type="GO" id="GO:0005975">
    <property type="term" value="P:carbohydrate metabolic process"/>
    <property type="evidence" value="ECO:0007669"/>
    <property type="project" value="InterPro"/>
</dbReference>
<dbReference type="Proteomes" id="UP000478417">
    <property type="component" value="Unassembled WGS sequence"/>
</dbReference>
<evidence type="ECO:0000256" key="1">
    <source>
        <dbReference type="ARBA" id="ARBA00006865"/>
    </source>
</evidence>
<dbReference type="InterPro" id="IPR050546">
    <property type="entry name" value="Glycosyl_Hydrlase_16"/>
</dbReference>
<dbReference type="EMBL" id="JAAGNX010000003">
    <property type="protein sequence ID" value="NDV63594.1"/>
    <property type="molecule type" value="Genomic_DNA"/>
</dbReference>
<comment type="similarity">
    <text evidence="1">Belongs to the glycosyl hydrolase 16 family.</text>
</comment>